<dbReference type="PRINTS" id="PR00603">
    <property type="entry name" value="CYTOCHROMEC1"/>
</dbReference>
<dbReference type="AlphaFoldDB" id="A0A3E1K5L7"/>
<keyword evidence="10" id="KW-0732">Signal</keyword>
<evidence type="ECO:0000256" key="4">
    <source>
        <dbReference type="ARBA" id="ARBA00022723"/>
    </source>
</evidence>
<feature type="chain" id="PRO_5017825705" evidence="10">
    <location>
        <begin position="21"/>
        <end position="245"/>
    </location>
</feature>
<keyword evidence="7 9" id="KW-0472">Membrane</keyword>
<dbReference type="PANTHER" id="PTHR10266:SF3">
    <property type="entry name" value="CYTOCHROME C1, HEME PROTEIN, MITOCHONDRIAL"/>
    <property type="match status" value="1"/>
</dbReference>
<dbReference type="Gene3D" id="1.10.760.10">
    <property type="entry name" value="Cytochrome c-like domain"/>
    <property type="match status" value="1"/>
</dbReference>
<evidence type="ECO:0000256" key="9">
    <source>
        <dbReference type="SAM" id="Phobius"/>
    </source>
</evidence>
<dbReference type="GO" id="GO:0046872">
    <property type="term" value="F:metal ion binding"/>
    <property type="evidence" value="ECO:0007669"/>
    <property type="project" value="UniProtKB-KW"/>
</dbReference>
<feature type="binding site" description="covalent" evidence="8">
    <location>
        <position position="54"/>
    </location>
    <ligand>
        <name>heme c</name>
        <dbReference type="ChEBI" id="CHEBI:61717"/>
    </ligand>
</feature>
<dbReference type="GO" id="GO:0009055">
    <property type="term" value="F:electron transfer activity"/>
    <property type="evidence" value="ECO:0007669"/>
    <property type="project" value="InterPro"/>
</dbReference>
<keyword evidence="4 8" id="KW-0479">Metal-binding</keyword>
<dbReference type="RefSeq" id="WP_116651671.1">
    <property type="nucleotide sequence ID" value="NZ_QUZK01000048.1"/>
</dbReference>
<dbReference type="GO" id="GO:0020037">
    <property type="term" value="F:heme binding"/>
    <property type="evidence" value="ECO:0007669"/>
    <property type="project" value="InterPro"/>
</dbReference>
<feature type="signal peptide" evidence="10">
    <location>
        <begin position="1"/>
        <end position="20"/>
    </location>
</feature>
<comment type="cofactor">
    <cofactor evidence="8">
        <name>heme c</name>
        <dbReference type="ChEBI" id="CHEBI:61717"/>
    </cofactor>
    <text evidence="8">Binds 1 heme c group covalently per subunit.</text>
</comment>
<name>A0A3E1K5L7_9GAMM</name>
<evidence type="ECO:0000256" key="5">
    <source>
        <dbReference type="ARBA" id="ARBA00022989"/>
    </source>
</evidence>
<accession>A0A3E1K5L7</accession>
<evidence type="ECO:0000256" key="10">
    <source>
        <dbReference type="SAM" id="SignalP"/>
    </source>
</evidence>
<dbReference type="EMBL" id="QUZK01000048">
    <property type="protein sequence ID" value="RFF29305.1"/>
    <property type="molecule type" value="Genomic_DNA"/>
</dbReference>
<evidence type="ECO:0000256" key="1">
    <source>
        <dbReference type="ARBA" id="ARBA00004370"/>
    </source>
</evidence>
<evidence type="ECO:0000256" key="6">
    <source>
        <dbReference type="ARBA" id="ARBA00023004"/>
    </source>
</evidence>
<comment type="caution">
    <text evidence="11">The sequence shown here is derived from an EMBL/GenBank/DDBJ whole genome shotgun (WGS) entry which is preliminary data.</text>
</comment>
<sequence length="245" mass="27763">MRFRNILAAAAMLASGFSLAAGGGEGLEHANINVHDKASLQRGAAMYVNYCLGCHSMQYLRYNRLVEDIGLSEAQVEEFLLSGDQEIGDPMLSAMNADEAEEWFGIAPPDLSLTARSRGPDWIYTYLKEFYLTEDGWNNTVLPNASMPHVLWELQGIQRPITESHTDAEGVEHVEIVDLELDQEGKLSPEEYSDHIRDLVAFMEYAAEPAVLKREKIGIWVLLFLVVFTFLAWLLYQEFWKDIKK</sequence>
<reference evidence="11 12" key="1">
    <citation type="submission" date="2018-08" db="EMBL/GenBank/DDBJ databases">
        <title>Wenzhouxiangella salilacus sp. nov., a novel bacterium isolated from a saline lake in Xinjiang Province, China.</title>
        <authorList>
            <person name="Han S."/>
        </authorList>
    </citation>
    <scope>NUCLEOTIDE SEQUENCE [LARGE SCALE GENOMIC DNA]</scope>
    <source>
        <strain evidence="11 12">XDB06</strain>
    </source>
</reference>
<protein>
    <submittedName>
        <fullName evidence="11">Cytochrome c1</fullName>
    </submittedName>
</protein>
<dbReference type="OrthoDB" id="9798864at2"/>
<keyword evidence="2 8" id="KW-0349">Heme</keyword>
<feature type="transmembrane region" description="Helical" evidence="9">
    <location>
        <begin position="217"/>
        <end position="236"/>
    </location>
</feature>
<comment type="subcellular location">
    <subcellularLocation>
        <location evidence="1">Membrane</location>
    </subcellularLocation>
</comment>
<evidence type="ECO:0000256" key="2">
    <source>
        <dbReference type="ARBA" id="ARBA00022617"/>
    </source>
</evidence>
<keyword evidence="5 9" id="KW-1133">Transmembrane helix</keyword>
<dbReference type="InterPro" id="IPR036909">
    <property type="entry name" value="Cyt_c-like_dom_sf"/>
</dbReference>
<dbReference type="PANTHER" id="PTHR10266">
    <property type="entry name" value="CYTOCHROME C1"/>
    <property type="match status" value="1"/>
</dbReference>
<dbReference type="Proteomes" id="UP000260351">
    <property type="component" value="Unassembled WGS sequence"/>
</dbReference>
<dbReference type="SUPFAM" id="SSF46626">
    <property type="entry name" value="Cytochrome c"/>
    <property type="match status" value="1"/>
</dbReference>
<proteinExistence type="predicted"/>
<dbReference type="GO" id="GO:0016020">
    <property type="term" value="C:membrane"/>
    <property type="evidence" value="ECO:0007669"/>
    <property type="project" value="UniProtKB-SubCell"/>
</dbReference>
<feature type="binding site" description="covalent" evidence="8">
    <location>
        <position position="55"/>
    </location>
    <ligand>
        <name>heme c</name>
        <dbReference type="ChEBI" id="CHEBI:61717"/>
    </ligand>
</feature>
<evidence type="ECO:0000256" key="8">
    <source>
        <dbReference type="PIRSR" id="PIRSR602326-1"/>
    </source>
</evidence>
<evidence type="ECO:0000313" key="11">
    <source>
        <dbReference type="EMBL" id="RFF29305.1"/>
    </source>
</evidence>
<evidence type="ECO:0000313" key="12">
    <source>
        <dbReference type="Proteomes" id="UP000260351"/>
    </source>
</evidence>
<organism evidence="11 12">
    <name type="scientific">Wenzhouxiangella sediminis</name>
    <dbReference type="NCBI Taxonomy" id="1792836"/>
    <lineage>
        <taxon>Bacteria</taxon>
        <taxon>Pseudomonadati</taxon>
        <taxon>Pseudomonadota</taxon>
        <taxon>Gammaproteobacteria</taxon>
        <taxon>Chromatiales</taxon>
        <taxon>Wenzhouxiangellaceae</taxon>
        <taxon>Wenzhouxiangella</taxon>
    </lineage>
</organism>
<keyword evidence="12" id="KW-1185">Reference proteome</keyword>
<dbReference type="Pfam" id="PF02167">
    <property type="entry name" value="Cytochrom_C1"/>
    <property type="match status" value="2"/>
</dbReference>
<keyword evidence="6 8" id="KW-0408">Iron</keyword>
<feature type="binding site" description="covalent" evidence="8">
    <location>
        <position position="51"/>
    </location>
    <ligand>
        <name>heme c</name>
        <dbReference type="ChEBI" id="CHEBI:61717"/>
    </ligand>
</feature>
<keyword evidence="3 9" id="KW-0812">Transmembrane</keyword>
<dbReference type="InterPro" id="IPR002326">
    <property type="entry name" value="Cyt_c1"/>
</dbReference>
<evidence type="ECO:0000256" key="3">
    <source>
        <dbReference type="ARBA" id="ARBA00022692"/>
    </source>
</evidence>
<gene>
    <name evidence="11" type="ORF">DZC52_13435</name>
</gene>
<evidence type="ECO:0000256" key="7">
    <source>
        <dbReference type="ARBA" id="ARBA00023136"/>
    </source>
</evidence>